<dbReference type="InterPro" id="IPR001865">
    <property type="entry name" value="Ribosomal_uS2"/>
</dbReference>
<evidence type="ECO:0000313" key="7">
    <source>
        <dbReference type="EMBL" id="EDY19730.1"/>
    </source>
</evidence>
<dbReference type="PANTHER" id="PTHR12534:SF0">
    <property type="entry name" value="SMALL RIBOSOMAL SUBUNIT PROTEIN US2M"/>
    <property type="match status" value="1"/>
</dbReference>
<dbReference type="InterPro" id="IPR018130">
    <property type="entry name" value="Ribosomal_uS2_CS"/>
</dbReference>
<dbReference type="PROSITE" id="PS00963">
    <property type="entry name" value="RIBOSOMAL_S2_2"/>
    <property type="match status" value="1"/>
</dbReference>
<keyword evidence="2 5" id="KW-0689">Ribosomal protein</keyword>
<accession>B4D1W8</accession>
<gene>
    <name evidence="5" type="primary">rpsB</name>
    <name evidence="7" type="ORF">CfE428DRAFT_2906</name>
</gene>
<dbReference type="eggNOG" id="COG0052">
    <property type="taxonomic scope" value="Bacteria"/>
</dbReference>
<evidence type="ECO:0000256" key="6">
    <source>
        <dbReference type="RuleBase" id="RU003631"/>
    </source>
</evidence>
<evidence type="ECO:0000256" key="2">
    <source>
        <dbReference type="ARBA" id="ARBA00022980"/>
    </source>
</evidence>
<dbReference type="EMBL" id="ABVL01000007">
    <property type="protein sequence ID" value="EDY19730.1"/>
    <property type="molecule type" value="Genomic_DNA"/>
</dbReference>
<dbReference type="InParanoid" id="B4D1W8"/>
<dbReference type="GO" id="GO:0006412">
    <property type="term" value="P:translation"/>
    <property type="evidence" value="ECO:0007669"/>
    <property type="project" value="UniProtKB-UniRule"/>
</dbReference>
<dbReference type="STRING" id="497964.CfE428DRAFT_2906"/>
<dbReference type="PANTHER" id="PTHR12534">
    <property type="entry name" value="30S RIBOSOMAL PROTEIN S2 PROKARYOTIC AND ORGANELLAR"/>
    <property type="match status" value="1"/>
</dbReference>
<dbReference type="AlphaFoldDB" id="B4D1W8"/>
<dbReference type="Proteomes" id="UP000005824">
    <property type="component" value="Unassembled WGS sequence"/>
</dbReference>
<dbReference type="Gene3D" id="1.10.287.610">
    <property type="entry name" value="Helix hairpin bin"/>
    <property type="match status" value="1"/>
</dbReference>
<name>B4D1W8_9BACT</name>
<sequence length="241" mass="26893">MSTELMTELLEAGVHFGHQTKRWNPKMKPYIFEKRNAIYIINLGKTVEQLSEATDFLSTVAQRNGKVLFVGCKKQAQEAIKEAAIASGQFYVNQRWLGGTLTNLATIRKSIARMKYIENLEKQSEYSKMGKQEIAAVKREGEKLKRNLEGIRDMEKLPDAIVVIDTTREAIAVAEAKRLKIPTVAIVDTNADPELISYPIAGNDDAIRAIRIVLQKLVDSMVSAQTGRTKKDQEALAGVSE</sequence>
<dbReference type="Gene3D" id="3.40.50.10490">
    <property type="entry name" value="Glucose-6-phosphate isomerase like protein, domain 1"/>
    <property type="match status" value="1"/>
</dbReference>
<dbReference type="FunCoup" id="B4D1W8">
    <property type="interactions" value="728"/>
</dbReference>
<evidence type="ECO:0000256" key="3">
    <source>
        <dbReference type="ARBA" id="ARBA00023274"/>
    </source>
</evidence>
<evidence type="ECO:0000256" key="4">
    <source>
        <dbReference type="ARBA" id="ARBA00035256"/>
    </source>
</evidence>
<evidence type="ECO:0000313" key="8">
    <source>
        <dbReference type="Proteomes" id="UP000005824"/>
    </source>
</evidence>
<dbReference type="HAMAP" id="MF_00291_B">
    <property type="entry name" value="Ribosomal_uS2_B"/>
    <property type="match status" value="1"/>
</dbReference>
<dbReference type="InterPro" id="IPR023591">
    <property type="entry name" value="Ribosomal_uS2_flav_dom_sf"/>
</dbReference>
<dbReference type="GO" id="GO:0022627">
    <property type="term" value="C:cytosolic small ribosomal subunit"/>
    <property type="evidence" value="ECO:0007669"/>
    <property type="project" value="TreeGrafter"/>
</dbReference>
<proteinExistence type="inferred from homology"/>
<dbReference type="InterPro" id="IPR005706">
    <property type="entry name" value="Ribosomal_uS2_bac/mit/plastid"/>
</dbReference>
<dbReference type="GO" id="GO:0003735">
    <property type="term" value="F:structural constituent of ribosome"/>
    <property type="evidence" value="ECO:0007669"/>
    <property type="project" value="InterPro"/>
</dbReference>
<comment type="similarity">
    <text evidence="1 5 6">Belongs to the universal ribosomal protein uS2 family.</text>
</comment>
<reference evidence="7 8" key="1">
    <citation type="journal article" date="2011" name="J. Bacteriol.">
        <title>Genome sequence of Chthoniobacter flavus Ellin428, an aerobic heterotrophic soil bacterium.</title>
        <authorList>
            <person name="Kant R."/>
            <person name="van Passel M.W."/>
            <person name="Palva A."/>
            <person name="Lucas S."/>
            <person name="Lapidus A."/>
            <person name="Glavina Del Rio T."/>
            <person name="Dalin E."/>
            <person name="Tice H."/>
            <person name="Bruce D."/>
            <person name="Goodwin L."/>
            <person name="Pitluck S."/>
            <person name="Larimer F.W."/>
            <person name="Land M.L."/>
            <person name="Hauser L."/>
            <person name="Sangwan P."/>
            <person name="de Vos W.M."/>
            <person name="Janssen P.H."/>
            <person name="Smidt H."/>
        </authorList>
    </citation>
    <scope>NUCLEOTIDE SEQUENCE [LARGE SCALE GENOMIC DNA]</scope>
    <source>
        <strain evidence="7 8">Ellin428</strain>
    </source>
</reference>
<evidence type="ECO:0000256" key="1">
    <source>
        <dbReference type="ARBA" id="ARBA00006242"/>
    </source>
</evidence>
<comment type="caution">
    <text evidence="7">The sequence shown here is derived from an EMBL/GenBank/DDBJ whole genome shotgun (WGS) entry which is preliminary data.</text>
</comment>
<keyword evidence="8" id="KW-1185">Reference proteome</keyword>
<keyword evidence="3 5" id="KW-0687">Ribonucleoprotein</keyword>
<protein>
    <recommendedName>
        <fullName evidence="4 5">Small ribosomal subunit protein uS2</fullName>
    </recommendedName>
</protein>
<organism evidence="7 8">
    <name type="scientific">Chthoniobacter flavus Ellin428</name>
    <dbReference type="NCBI Taxonomy" id="497964"/>
    <lineage>
        <taxon>Bacteria</taxon>
        <taxon>Pseudomonadati</taxon>
        <taxon>Verrucomicrobiota</taxon>
        <taxon>Spartobacteria</taxon>
        <taxon>Chthoniobacterales</taxon>
        <taxon>Chthoniobacteraceae</taxon>
        <taxon>Chthoniobacter</taxon>
    </lineage>
</organism>
<dbReference type="SUPFAM" id="SSF52313">
    <property type="entry name" value="Ribosomal protein S2"/>
    <property type="match status" value="1"/>
</dbReference>
<dbReference type="RefSeq" id="WP_006980231.1">
    <property type="nucleotide sequence ID" value="NZ_ABVL01000007.1"/>
</dbReference>
<dbReference type="PRINTS" id="PR00395">
    <property type="entry name" value="RIBOSOMALS2"/>
</dbReference>
<dbReference type="CDD" id="cd01425">
    <property type="entry name" value="RPS2"/>
    <property type="match status" value="1"/>
</dbReference>
<dbReference type="Pfam" id="PF00318">
    <property type="entry name" value="Ribosomal_S2"/>
    <property type="match status" value="1"/>
</dbReference>
<evidence type="ECO:0000256" key="5">
    <source>
        <dbReference type="HAMAP-Rule" id="MF_00291"/>
    </source>
</evidence>
<dbReference type="NCBIfam" id="TIGR01011">
    <property type="entry name" value="rpsB_bact"/>
    <property type="match status" value="1"/>
</dbReference>
<dbReference type="PROSITE" id="PS00962">
    <property type="entry name" value="RIBOSOMAL_S2_1"/>
    <property type="match status" value="1"/>
</dbReference>